<dbReference type="InterPro" id="IPR036388">
    <property type="entry name" value="WH-like_DNA-bd_sf"/>
</dbReference>
<evidence type="ECO:0000256" key="5">
    <source>
        <dbReference type="ARBA" id="ARBA00023163"/>
    </source>
</evidence>
<feature type="domain" description="OmpR/PhoB-type" evidence="8">
    <location>
        <begin position="120"/>
        <end position="215"/>
    </location>
</feature>
<dbReference type="SMART" id="SM01043">
    <property type="entry name" value="BTAD"/>
    <property type="match status" value="1"/>
</dbReference>
<accession>A0ABS0R9A4</accession>
<evidence type="ECO:0000259" key="8">
    <source>
        <dbReference type="PROSITE" id="PS51755"/>
    </source>
</evidence>
<protein>
    <submittedName>
        <fullName evidence="9">Tetratricopeptide repeat protein</fullName>
    </submittedName>
</protein>
<keyword evidence="2" id="KW-0902">Two-component regulatory system</keyword>
<dbReference type="SMART" id="SM00862">
    <property type="entry name" value="Trans_reg_C"/>
    <property type="match status" value="1"/>
</dbReference>
<evidence type="ECO:0000313" key="10">
    <source>
        <dbReference type="Proteomes" id="UP000638849"/>
    </source>
</evidence>
<comment type="caution">
    <text evidence="9">The sequence shown here is derived from an EMBL/GenBank/DDBJ whole genome shotgun (WGS) entry which is preliminary data.</text>
</comment>
<dbReference type="InterPro" id="IPR001867">
    <property type="entry name" value="OmpR/PhoB-type_DNA-bd"/>
</dbReference>
<dbReference type="Pfam" id="PF03704">
    <property type="entry name" value="BTAD"/>
    <property type="match status" value="1"/>
</dbReference>
<dbReference type="PANTHER" id="PTHR35807:SF1">
    <property type="entry name" value="TRANSCRIPTIONAL REGULATOR REDD"/>
    <property type="match status" value="1"/>
</dbReference>
<gene>
    <name evidence="9" type="ORF">JBF12_10555</name>
</gene>
<evidence type="ECO:0000313" key="9">
    <source>
        <dbReference type="EMBL" id="MBI0313426.1"/>
    </source>
</evidence>
<feature type="DNA-binding region" description="OmpR/PhoB-type" evidence="6">
    <location>
        <begin position="120"/>
        <end position="215"/>
    </location>
</feature>
<name>A0ABS0R9A4_9ACTN</name>
<keyword evidence="10" id="KW-1185">Reference proteome</keyword>
<reference evidence="9 10" key="1">
    <citation type="submission" date="2020-12" db="EMBL/GenBank/DDBJ databases">
        <authorList>
            <person name="Kusuma A.B."/>
            <person name="Nouioui I."/>
            <person name="Goodfellow M."/>
        </authorList>
    </citation>
    <scope>NUCLEOTIDE SEQUENCE [LARGE SCALE GENOMIC DNA]</scope>
    <source>
        <strain evidence="9 10">DSM 41764</strain>
    </source>
</reference>
<dbReference type="SUPFAM" id="SSF46894">
    <property type="entry name" value="C-terminal effector domain of the bipartite response regulators"/>
    <property type="match status" value="1"/>
</dbReference>
<dbReference type="Pfam" id="PF00931">
    <property type="entry name" value="NB-ARC"/>
    <property type="match status" value="1"/>
</dbReference>
<dbReference type="InterPro" id="IPR027417">
    <property type="entry name" value="P-loop_NTPase"/>
</dbReference>
<dbReference type="Gene3D" id="3.40.50.300">
    <property type="entry name" value="P-loop containing nucleotide triphosphate hydrolases"/>
    <property type="match status" value="1"/>
</dbReference>
<dbReference type="PANTHER" id="PTHR35807">
    <property type="entry name" value="TRANSCRIPTIONAL REGULATOR REDD-RELATED"/>
    <property type="match status" value="1"/>
</dbReference>
<proteinExistence type="inferred from homology"/>
<dbReference type="Pfam" id="PF13424">
    <property type="entry name" value="TPR_12"/>
    <property type="match status" value="1"/>
</dbReference>
<evidence type="ECO:0000256" key="6">
    <source>
        <dbReference type="PROSITE-ProRule" id="PRU01091"/>
    </source>
</evidence>
<dbReference type="EMBL" id="JAEEAQ010000070">
    <property type="protein sequence ID" value="MBI0313426.1"/>
    <property type="molecule type" value="Genomic_DNA"/>
</dbReference>
<dbReference type="PRINTS" id="PR00364">
    <property type="entry name" value="DISEASERSIST"/>
</dbReference>
<dbReference type="InterPro" id="IPR005158">
    <property type="entry name" value="BTAD"/>
</dbReference>
<dbReference type="Gene3D" id="1.25.40.10">
    <property type="entry name" value="Tetratricopeptide repeat domain"/>
    <property type="match status" value="2"/>
</dbReference>
<dbReference type="InterPro" id="IPR002182">
    <property type="entry name" value="NB-ARC"/>
</dbReference>
<dbReference type="PROSITE" id="PS51755">
    <property type="entry name" value="OMPR_PHOB"/>
    <property type="match status" value="1"/>
</dbReference>
<dbReference type="InterPro" id="IPR051677">
    <property type="entry name" value="AfsR-DnrI-RedD_regulator"/>
</dbReference>
<keyword evidence="4 6" id="KW-0238">DNA-binding</keyword>
<evidence type="ECO:0000256" key="1">
    <source>
        <dbReference type="ARBA" id="ARBA00005820"/>
    </source>
</evidence>
<dbReference type="Proteomes" id="UP000638849">
    <property type="component" value="Unassembled WGS sequence"/>
</dbReference>
<dbReference type="SUPFAM" id="SSF48452">
    <property type="entry name" value="TPR-like"/>
    <property type="match status" value="2"/>
</dbReference>
<dbReference type="InterPro" id="IPR011990">
    <property type="entry name" value="TPR-like_helical_dom_sf"/>
</dbReference>
<evidence type="ECO:0000256" key="7">
    <source>
        <dbReference type="SAM" id="MobiDB-lite"/>
    </source>
</evidence>
<feature type="region of interest" description="Disordered" evidence="7">
    <location>
        <begin position="80"/>
        <end position="110"/>
    </location>
</feature>
<dbReference type="SUPFAM" id="SSF52540">
    <property type="entry name" value="P-loop containing nucleoside triphosphate hydrolases"/>
    <property type="match status" value="1"/>
</dbReference>
<evidence type="ECO:0000256" key="4">
    <source>
        <dbReference type="ARBA" id="ARBA00023125"/>
    </source>
</evidence>
<evidence type="ECO:0000256" key="3">
    <source>
        <dbReference type="ARBA" id="ARBA00023015"/>
    </source>
</evidence>
<sequence>MAEMDQAVFARLCEERQWGRPAVFLAEYAKAAACLGEPGQVTARQFHRWRQLDPPCPAPSRQRVLEKMFGMSLEQIGFTLPPGRSRPESAGPAAPDVSATGGRLSGEAGVADAAGGTDGLRGALGAGLRFVVLGPVRIWHGSRALPIRTPQEQAMLCVLLLRRGSTATVSELVDAVWETPPPQAIAALRTYAWRLRRALGPGVLLTDAGGYALRFHPEALDLDVCQGYEAQAKDAMREGDPHKARKLLHMADLLWDGQPLAGVPGPYAYAQRSRLDEWRLALLEKGLELDLELGRHAEAVSELTALIPEHPMRERLRALLMLALYRSGRQAEALGVYTDTRRLLAEELGVEPNPELARLHQRILRADPALTGRQEFPADEEPAYTPPPRPAQLPAGAVDFTGRATAVNTLRERLLNAHGTVMAVSAVRGLGGAGKTALAVHVAQAIREHFPDGQLFVDLVGQGPRPAAPAAVLGMFLRALGTPPAEIPEGLHERAALYRSTVADRRVLVLLDNAHDTAQVRPLLPGTPGCATLITSRSTMVDLDGVHMIDLSVMEPGDALALFTRIVGDQRASAEPQACRQAVAACGYLPLAIRVAASRLATRPGWTINTLTRRLADVHRRLQELRAGDLAVQTSFEFGYAQLNASQAHAFRVLALCDGPDVSLTAAAAALDTPVGQTERILESLVDSCLLESITPGRYRYHDLLRLYARSCAVRDERPETRAAAFSRILDFYLSSAARVYAIERPGDRLIDHLTPIEHLGQNFPDASTALAWLFTEADCLLACAYQAAKSSEDDVACRAADLLLVTRELVDSGASSFPYVVADNSVWKSAHAAGGAGAEYGVDVPLAGGSLAEKGKQQADAEVSRTDLATGALTAACYASNIRGVIAIYQRRYEEAEEHFREALHGFRTSDNFSGIATALCNLSRVHAATGRTDSAIELAMQGIDLWKSLGAHRTLLMADSQ</sequence>
<evidence type="ECO:0000256" key="2">
    <source>
        <dbReference type="ARBA" id="ARBA00023012"/>
    </source>
</evidence>
<keyword evidence="5" id="KW-0804">Transcription</keyword>
<keyword evidence="3" id="KW-0805">Transcription regulation</keyword>
<dbReference type="Gene3D" id="1.10.10.10">
    <property type="entry name" value="Winged helix-like DNA-binding domain superfamily/Winged helix DNA-binding domain"/>
    <property type="match status" value="1"/>
</dbReference>
<dbReference type="InterPro" id="IPR016032">
    <property type="entry name" value="Sig_transdc_resp-reg_C-effctor"/>
</dbReference>
<organism evidence="9 10">
    <name type="scientific">Streptomyces javensis</name>
    <dbReference type="NCBI Taxonomy" id="114698"/>
    <lineage>
        <taxon>Bacteria</taxon>
        <taxon>Bacillati</taxon>
        <taxon>Actinomycetota</taxon>
        <taxon>Actinomycetes</taxon>
        <taxon>Kitasatosporales</taxon>
        <taxon>Streptomycetaceae</taxon>
        <taxon>Streptomyces</taxon>
        <taxon>Streptomyces violaceusniger group</taxon>
    </lineage>
</organism>
<dbReference type="CDD" id="cd15831">
    <property type="entry name" value="BTAD"/>
    <property type="match status" value="1"/>
</dbReference>
<comment type="similarity">
    <text evidence="1">Belongs to the AfsR/DnrI/RedD regulatory family.</text>
</comment>